<dbReference type="AlphaFoldDB" id="A0A8H6J7V4"/>
<evidence type="ECO:0000313" key="1">
    <source>
        <dbReference type="EMBL" id="KAF6807758.1"/>
    </source>
</evidence>
<sequence length="138" mass="14729">MVIPGSGPSSASGSAVLKARIGLETNVCRAVLNLRHDGAAMAQNVAGLSSGRRPPVAPIRSVDDPRNMRRLKNSRGATCVFTSADNFAGSFRIAPSMILQEWKYVSGDGIRFDTVPGGGKLLKWPEDIRCGIYAVNEK</sequence>
<proteinExistence type="predicted"/>
<dbReference type="Proteomes" id="UP000652219">
    <property type="component" value="Unassembled WGS sequence"/>
</dbReference>
<reference evidence="1 2" key="1">
    <citation type="journal article" date="2020" name="Phytopathology">
        <title>Genome Sequence Resources of Colletotrichum truncatum, C. plurivorum, C. musicola, and C. sojae: Four Species Pathogenic to Soybean (Glycine max).</title>
        <authorList>
            <person name="Rogerio F."/>
            <person name="Boufleur T.R."/>
            <person name="Ciampi-Guillardi M."/>
            <person name="Sukno S.A."/>
            <person name="Thon M.R."/>
            <person name="Massola Junior N.S."/>
            <person name="Baroncelli R."/>
        </authorList>
    </citation>
    <scope>NUCLEOTIDE SEQUENCE [LARGE SCALE GENOMIC DNA]</scope>
    <source>
        <strain evidence="1 2">LFN0009</strain>
    </source>
</reference>
<protein>
    <submittedName>
        <fullName evidence="1">Uncharacterized protein</fullName>
    </submittedName>
</protein>
<comment type="caution">
    <text evidence="1">The sequence shown here is derived from an EMBL/GenBank/DDBJ whole genome shotgun (WGS) entry which is preliminary data.</text>
</comment>
<keyword evidence="2" id="KW-1185">Reference proteome</keyword>
<accession>A0A8H6J7V4</accession>
<organism evidence="1 2">
    <name type="scientific">Colletotrichum sojae</name>
    <dbReference type="NCBI Taxonomy" id="2175907"/>
    <lineage>
        <taxon>Eukaryota</taxon>
        <taxon>Fungi</taxon>
        <taxon>Dikarya</taxon>
        <taxon>Ascomycota</taxon>
        <taxon>Pezizomycotina</taxon>
        <taxon>Sordariomycetes</taxon>
        <taxon>Hypocreomycetidae</taxon>
        <taxon>Glomerellales</taxon>
        <taxon>Glomerellaceae</taxon>
        <taxon>Colletotrichum</taxon>
        <taxon>Colletotrichum orchidearum species complex</taxon>
    </lineage>
</organism>
<name>A0A8H6J7V4_9PEZI</name>
<dbReference type="EMBL" id="WIGN01000130">
    <property type="protein sequence ID" value="KAF6807758.1"/>
    <property type="molecule type" value="Genomic_DNA"/>
</dbReference>
<evidence type="ECO:0000313" key="2">
    <source>
        <dbReference type="Proteomes" id="UP000652219"/>
    </source>
</evidence>
<gene>
    <name evidence="1" type="ORF">CSOJ01_07960</name>
</gene>